<feature type="active site" description="Proton donor/acceptor" evidence="3">
    <location>
        <position position="242"/>
    </location>
</feature>
<dbReference type="PIRSF" id="PIRSF006241">
    <property type="entry name" value="HyI"/>
    <property type="match status" value="1"/>
</dbReference>
<evidence type="ECO:0000313" key="6">
    <source>
        <dbReference type="Proteomes" id="UP000219331"/>
    </source>
</evidence>
<dbReference type="SUPFAM" id="SSF51658">
    <property type="entry name" value="Xylose isomerase-like"/>
    <property type="match status" value="1"/>
</dbReference>
<dbReference type="Gene3D" id="3.20.20.150">
    <property type="entry name" value="Divalent-metal-dependent TIM barrel enzymes"/>
    <property type="match status" value="1"/>
</dbReference>
<feature type="domain" description="Xylose isomerase-like TIM barrel" evidence="4">
    <location>
        <begin position="28"/>
        <end position="258"/>
    </location>
</feature>
<dbReference type="Proteomes" id="UP000219331">
    <property type="component" value="Unassembled WGS sequence"/>
</dbReference>
<dbReference type="OrthoDB" id="9786584at2"/>
<dbReference type="STRING" id="538381.GCA_001696535_03643"/>
<feature type="active site" description="Proton donor/acceptor" evidence="3">
    <location>
        <position position="145"/>
    </location>
</feature>
<dbReference type="RefSeq" id="WP_097175326.1">
    <property type="nucleotide sequence ID" value="NZ_OBML01000007.1"/>
</dbReference>
<evidence type="ECO:0000256" key="3">
    <source>
        <dbReference type="PIRSR" id="PIRSR006241-50"/>
    </source>
</evidence>
<dbReference type="InterPro" id="IPR026040">
    <property type="entry name" value="HyI-like"/>
</dbReference>
<sequence length="262" mass="28062">MTVNKTSLPLSANLGFLWTDLALPQAVHAAAAAGFGAVELHWPYEVPAAELASALKETGLPVLGLNTVRGDVAKGEFGLAALAGREDEALAGFTQALDYAAAIGAGNIHVMAGKADGEAARRTFVANLRRFRDLAAPRGVSLLLEPINTRDVPGYFLSDCESAASIISDCGGEGIRIMYDCYHMQIMRGDLLRQAERWMDLIGHIQFAAVPDRGEPGRGEVDYDWLLPALRDAGYRGHFGAEYRPRGTTGEGLGWMKAFVSA</sequence>
<accession>A0A285SX82</accession>
<keyword evidence="1 2" id="KW-0413">Isomerase</keyword>
<dbReference type="PANTHER" id="PTHR43489">
    <property type="entry name" value="ISOMERASE"/>
    <property type="match status" value="1"/>
</dbReference>
<evidence type="ECO:0000256" key="2">
    <source>
        <dbReference type="PIRNR" id="PIRNR006241"/>
    </source>
</evidence>
<dbReference type="GO" id="GO:0046487">
    <property type="term" value="P:glyoxylate metabolic process"/>
    <property type="evidence" value="ECO:0007669"/>
    <property type="project" value="TreeGrafter"/>
</dbReference>
<protein>
    <submittedName>
        <fullName evidence="5">Hydroxypyruvate isomerase</fullName>
    </submittedName>
</protein>
<evidence type="ECO:0000256" key="1">
    <source>
        <dbReference type="ARBA" id="ARBA00023235"/>
    </source>
</evidence>
<dbReference type="AlphaFoldDB" id="A0A285SX82"/>
<dbReference type="PANTHER" id="PTHR43489:SF6">
    <property type="entry name" value="HYDROXYPYRUVATE ISOMERASE-RELATED"/>
    <property type="match status" value="1"/>
</dbReference>
<dbReference type="InterPro" id="IPR013022">
    <property type="entry name" value="Xyl_isomerase-like_TIM-brl"/>
</dbReference>
<name>A0A285SX82_9HYPH</name>
<comment type="similarity">
    <text evidence="2">Belongs to the hyi family.</text>
</comment>
<proteinExistence type="inferred from homology"/>
<reference evidence="5 6" key="1">
    <citation type="submission" date="2017-08" db="EMBL/GenBank/DDBJ databases">
        <authorList>
            <person name="de Groot N.N."/>
        </authorList>
    </citation>
    <scope>NUCLEOTIDE SEQUENCE [LARGE SCALE GENOMIC DNA]</scope>
    <source>
        <strain evidence="5 6">USBA 352</strain>
    </source>
</reference>
<keyword evidence="5" id="KW-0670">Pyruvate</keyword>
<evidence type="ECO:0000313" key="5">
    <source>
        <dbReference type="EMBL" id="SOC13272.1"/>
    </source>
</evidence>
<dbReference type="EMBL" id="OBML01000007">
    <property type="protein sequence ID" value="SOC13272.1"/>
    <property type="molecule type" value="Genomic_DNA"/>
</dbReference>
<keyword evidence="6" id="KW-1185">Reference proteome</keyword>
<dbReference type="InterPro" id="IPR050417">
    <property type="entry name" value="Sugar_Epim/Isomerase"/>
</dbReference>
<organism evidence="5 6">
    <name type="scientific">Stappia indica</name>
    <dbReference type="NCBI Taxonomy" id="538381"/>
    <lineage>
        <taxon>Bacteria</taxon>
        <taxon>Pseudomonadati</taxon>
        <taxon>Pseudomonadota</taxon>
        <taxon>Alphaproteobacteria</taxon>
        <taxon>Hyphomicrobiales</taxon>
        <taxon>Stappiaceae</taxon>
        <taxon>Stappia</taxon>
    </lineage>
</organism>
<gene>
    <name evidence="5" type="ORF">SAMN05421512_107122</name>
</gene>
<dbReference type="GO" id="GO:0008903">
    <property type="term" value="F:hydroxypyruvate isomerase activity"/>
    <property type="evidence" value="ECO:0007669"/>
    <property type="project" value="TreeGrafter"/>
</dbReference>
<dbReference type="Pfam" id="PF01261">
    <property type="entry name" value="AP_endonuc_2"/>
    <property type="match status" value="1"/>
</dbReference>
<evidence type="ECO:0000259" key="4">
    <source>
        <dbReference type="Pfam" id="PF01261"/>
    </source>
</evidence>
<dbReference type="InterPro" id="IPR036237">
    <property type="entry name" value="Xyl_isomerase-like_sf"/>
</dbReference>